<dbReference type="KEGG" id="tsv:DSM104635_00561"/>
<gene>
    <name evidence="7" type="primary">tetR_2</name>
    <name evidence="7" type="ORF">DSM104635_00561</name>
</gene>
<dbReference type="GO" id="GO:0000976">
    <property type="term" value="F:transcription cis-regulatory region binding"/>
    <property type="evidence" value="ECO:0007669"/>
    <property type="project" value="TreeGrafter"/>
</dbReference>
<organism evidence="7 8">
    <name type="scientific">Terricaulis silvestris</name>
    <dbReference type="NCBI Taxonomy" id="2686094"/>
    <lineage>
        <taxon>Bacteria</taxon>
        <taxon>Pseudomonadati</taxon>
        <taxon>Pseudomonadota</taxon>
        <taxon>Alphaproteobacteria</taxon>
        <taxon>Caulobacterales</taxon>
        <taxon>Caulobacteraceae</taxon>
        <taxon>Terricaulis</taxon>
    </lineage>
</organism>
<dbReference type="InterPro" id="IPR050109">
    <property type="entry name" value="HTH-type_TetR-like_transc_reg"/>
</dbReference>
<dbReference type="EMBL" id="CP047045">
    <property type="protein sequence ID" value="QGZ93748.1"/>
    <property type="molecule type" value="Genomic_DNA"/>
</dbReference>
<keyword evidence="1" id="KW-0805">Transcription regulation</keyword>
<dbReference type="RefSeq" id="WP_158764741.1">
    <property type="nucleotide sequence ID" value="NZ_CP047045.1"/>
</dbReference>
<name>A0A6I6MKK1_9CAUL</name>
<proteinExistence type="predicted"/>
<dbReference type="PRINTS" id="PR00455">
    <property type="entry name" value="HTHTETR"/>
</dbReference>
<evidence type="ECO:0000313" key="7">
    <source>
        <dbReference type="EMBL" id="QGZ93748.1"/>
    </source>
</evidence>
<protein>
    <submittedName>
        <fullName evidence="7">Tetracycline repressor protein class G</fullName>
    </submittedName>
</protein>
<dbReference type="InterPro" id="IPR001647">
    <property type="entry name" value="HTH_TetR"/>
</dbReference>
<accession>A0A6I6MKK1</accession>
<feature type="region of interest" description="Disordered" evidence="5">
    <location>
        <begin position="205"/>
        <end position="232"/>
    </location>
</feature>
<dbReference type="SUPFAM" id="SSF48498">
    <property type="entry name" value="Tetracyclin repressor-like, C-terminal domain"/>
    <property type="match status" value="1"/>
</dbReference>
<feature type="DNA-binding region" description="H-T-H motif" evidence="4">
    <location>
        <begin position="31"/>
        <end position="50"/>
    </location>
</feature>
<dbReference type="AlphaFoldDB" id="A0A6I6MKK1"/>
<keyword evidence="8" id="KW-1185">Reference proteome</keyword>
<feature type="domain" description="HTH tetR-type" evidence="6">
    <location>
        <begin position="8"/>
        <end position="68"/>
    </location>
</feature>
<evidence type="ECO:0000313" key="8">
    <source>
        <dbReference type="Proteomes" id="UP000431269"/>
    </source>
</evidence>
<dbReference type="Proteomes" id="UP000431269">
    <property type="component" value="Chromosome"/>
</dbReference>
<dbReference type="GO" id="GO:0003700">
    <property type="term" value="F:DNA-binding transcription factor activity"/>
    <property type="evidence" value="ECO:0007669"/>
    <property type="project" value="TreeGrafter"/>
</dbReference>
<evidence type="ECO:0000259" key="6">
    <source>
        <dbReference type="PROSITE" id="PS50977"/>
    </source>
</evidence>
<dbReference type="InterPro" id="IPR036271">
    <property type="entry name" value="Tet_transcr_reg_TetR-rel_C_sf"/>
</dbReference>
<dbReference type="SUPFAM" id="SSF46689">
    <property type="entry name" value="Homeodomain-like"/>
    <property type="match status" value="1"/>
</dbReference>
<evidence type="ECO:0000256" key="1">
    <source>
        <dbReference type="ARBA" id="ARBA00023015"/>
    </source>
</evidence>
<keyword evidence="2 4" id="KW-0238">DNA-binding</keyword>
<keyword evidence="3" id="KW-0804">Transcription</keyword>
<dbReference type="PANTHER" id="PTHR30055">
    <property type="entry name" value="HTH-TYPE TRANSCRIPTIONAL REGULATOR RUTR"/>
    <property type="match status" value="1"/>
</dbReference>
<dbReference type="Pfam" id="PF00440">
    <property type="entry name" value="TetR_N"/>
    <property type="match status" value="1"/>
</dbReference>
<evidence type="ECO:0000256" key="3">
    <source>
        <dbReference type="ARBA" id="ARBA00023163"/>
    </source>
</evidence>
<reference evidence="8" key="1">
    <citation type="submission" date="2019-12" db="EMBL/GenBank/DDBJ databases">
        <title>Complete genome of Terracaulis silvestris 0127_4.</title>
        <authorList>
            <person name="Vieira S."/>
            <person name="Riedel T."/>
            <person name="Sproer C."/>
            <person name="Pascual J."/>
            <person name="Boedeker C."/>
            <person name="Overmann J."/>
        </authorList>
    </citation>
    <scope>NUCLEOTIDE SEQUENCE [LARGE SCALE GENOMIC DNA]</scope>
    <source>
        <strain evidence="8">0127_4</strain>
    </source>
</reference>
<evidence type="ECO:0000256" key="2">
    <source>
        <dbReference type="ARBA" id="ARBA00023125"/>
    </source>
</evidence>
<sequence length="232" mass="25897">MGRPKKPLFNRRKTLEAALRIIDEEGLEALSIRRLGDELNVSGFSLYHHFEDKDAILIGACELALDGIRAPKTTHKDWREWLTNTAVEYWSALRKHPNLIPILTRRHPLRIGMGEHNEAAGLMAIQGVPPRVIMPLLESLEAVALGFASYQSAVETDQQDDWKQQHSFLFHVGENRAFSTSRSFEIVAQAAVEALIKEYDATEGQNAPVVPPAPIENPAGPARAKRHARGKT</sequence>
<feature type="compositionally biased region" description="Basic residues" evidence="5">
    <location>
        <begin position="223"/>
        <end position="232"/>
    </location>
</feature>
<dbReference type="PROSITE" id="PS50977">
    <property type="entry name" value="HTH_TETR_2"/>
    <property type="match status" value="1"/>
</dbReference>
<dbReference type="InterPro" id="IPR009057">
    <property type="entry name" value="Homeodomain-like_sf"/>
</dbReference>
<dbReference type="PANTHER" id="PTHR30055:SF151">
    <property type="entry name" value="TRANSCRIPTIONAL REGULATORY PROTEIN"/>
    <property type="match status" value="1"/>
</dbReference>
<dbReference type="Gene3D" id="1.10.357.10">
    <property type="entry name" value="Tetracycline Repressor, domain 2"/>
    <property type="match status" value="1"/>
</dbReference>
<evidence type="ECO:0000256" key="4">
    <source>
        <dbReference type="PROSITE-ProRule" id="PRU00335"/>
    </source>
</evidence>
<evidence type="ECO:0000256" key="5">
    <source>
        <dbReference type="SAM" id="MobiDB-lite"/>
    </source>
</evidence>